<dbReference type="Pfam" id="PF07687">
    <property type="entry name" value="M20_dimer"/>
    <property type="match status" value="1"/>
</dbReference>
<dbReference type="Pfam" id="PF01546">
    <property type="entry name" value="Peptidase_M20"/>
    <property type="match status" value="1"/>
</dbReference>
<evidence type="ECO:0000259" key="1">
    <source>
        <dbReference type="Pfam" id="PF07687"/>
    </source>
</evidence>
<dbReference type="GO" id="GO:0016787">
    <property type="term" value="F:hydrolase activity"/>
    <property type="evidence" value="ECO:0007669"/>
    <property type="project" value="InterPro"/>
</dbReference>
<accession>A0A939KL10</accession>
<dbReference type="SUPFAM" id="SSF53187">
    <property type="entry name" value="Zn-dependent exopeptidases"/>
    <property type="match status" value="1"/>
</dbReference>
<protein>
    <submittedName>
        <fullName evidence="2">Amidohydrolase</fullName>
    </submittedName>
</protein>
<reference evidence="2" key="1">
    <citation type="submission" date="2021-03" db="EMBL/GenBank/DDBJ databases">
        <title>A new species, PO-11, isolated from a karst cave deposit.</title>
        <authorList>
            <person name="Zhaoxiaoyong W."/>
        </authorList>
    </citation>
    <scope>NUCLEOTIDE SEQUENCE</scope>
    <source>
        <strain evidence="2">PO-11</strain>
    </source>
</reference>
<sequence>MGGERTRRDRLSAIWEYLHAHPEPSMQEFGTAEYLAELMRAGGLDPRPFKDFPGFTVDVGPGAPVVGLRADMDALIHEQDGGPVAIHSCGHDAHMAIVATVMLELAELGGRLGGAVRAIFQPAEESGNGAELVAGLGVADELTYLFGVHLRPKAELPSPRLAPSISHGACQFAVGTITGEDHHGARPHQGVNAIELALGIAQGLARIKCDPQVPHSAKMTMLQAGGETHNVIPGSSRFAVDLRAQSNEAMAVLREGLLALCSQAAASTGSVIDLEFHDAVPAAVIGPRAEATLAAAVDAELGPGHLVPGLVTSGSDDFHFYTIRNPGLQASMLAVGADLEPGLHHPSMTFEFDAMERAVAVVRAACLRAVTR</sequence>
<evidence type="ECO:0000313" key="2">
    <source>
        <dbReference type="EMBL" id="MBO1266656.1"/>
    </source>
</evidence>
<evidence type="ECO:0000313" key="3">
    <source>
        <dbReference type="Proteomes" id="UP000664164"/>
    </source>
</evidence>
<dbReference type="InterPro" id="IPR017439">
    <property type="entry name" value="Amidohydrolase"/>
</dbReference>
<dbReference type="Gene3D" id="3.30.70.360">
    <property type="match status" value="1"/>
</dbReference>
<dbReference type="NCBIfam" id="TIGR01891">
    <property type="entry name" value="amidohydrolases"/>
    <property type="match status" value="1"/>
</dbReference>
<organism evidence="2 3">
    <name type="scientific">Arthrobacter cavernae</name>
    <dbReference type="NCBI Taxonomy" id="2817681"/>
    <lineage>
        <taxon>Bacteria</taxon>
        <taxon>Bacillati</taxon>
        <taxon>Actinomycetota</taxon>
        <taxon>Actinomycetes</taxon>
        <taxon>Micrococcales</taxon>
        <taxon>Micrococcaceae</taxon>
        <taxon>Arthrobacter</taxon>
    </lineage>
</organism>
<dbReference type="RefSeq" id="WP_207614403.1">
    <property type="nucleotide sequence ID" value="NZ_JAFNLL010000002.1"/>
</dbReference>
<dbReference type="AlphaFoldDB" id="A0A939KL10"/>
<name>A0A939KL10_9MICC</name>
<dbReference type="Gene3D" id="3.40.630.10">
    <property type="entry name" value="Zn peptidases"/>
    <property type="match status" value="1"/>
</dbReference>
<feature type="domain" description="Peptidase M20 dimerisation" evidence="1">
    <location>
        <begin position="168"/>
        <end position="266"/>
    </location>
</feature>
<comment type="caution">
    <text evidence="2">The sequence shown here is derived from an EMBL/GenBank/DDBJ whole genome shotgun (WGS) entry which is preliminary data.</text>
</comment>
<dbReference type="InterPro" id="IPR036264">
    <property type="entry name" value="Bact_exopeptidase_dim_dom"/>
</dbReference>
<dbReference type="PANTHER" id="PTHR11014:SF122">
    <property type="entry name" value="AMIDOHYDROLASE AMHX"/>
    <property type="match status" value="1"/>
</dbReference>
<dbReference type="InterPro" id="IPR002933">
    <property type="entry name" value="Peptidase_M20"/>
</dbReference>
<dbReference type="InterPro" id="IPR011650">
    <property type="entry name" value="Peptidase_M20_dimer"/>
</dbReference>
<dbReference type="Proteomes" id="UP000664164">
    <property type="component" value="Unassembled WGS sequence"/>
</dbReference>
<gene>
    <name evidence="2" type="ORF">J1902_01445</name>
</gene>
<dbReference type="PANTHER" id="PTHR11014">
    <property type="entry name" value="PEPTIDASE M20 FAMILY MEMBER"/>
    <property type="match status" value="1"/>
</dbReference>
<keyword evidence="3" id="KW-1185">Reference proteome</keyword>
<proteinExistence type="predicted"/>
<dbReference type="SUPFAM" id="SSF55031">
    <property type="entry name" value="Bacterial exopeptidase dimerisation domain"/>
    <property type="match status" value="1"/>
</dbReference>
<dbReference type="EMBL" id="JAFNLL010000002">
    <property type="protein sequence ID" value="MBO1266656.1"/>
    <property type="molecule type" value="Genomic_DNA"/>
</dbReference>